<sequence length="422" mass="46972">MRHYCIWLFACCLGGAGLATGTVAMAQSGAISVSGCRSADALAVMSADKLPALLGTPVNRIGLLSYREKQLSPIRLQIDQRDGDGRYLLDDKPEPGRQLPVLGPNDEIVFRLADRGTRYPANTPNSGEGALVEIEVIDAMGGPSGWVYAVLSSPVRGVSGNNHMTYETAADRVESGIYKIGFSPQHPFIIDSFQWRTPAGDWTPNLLDTMKIRHQGKMFGFISFRRTTRDYSSRLTRVKVGPLRVIRRTENRVRIMWKLKTPTLYIDYIMMPDSFVMDTIVNIPFNLGLFFSDVETLTTVDWRNDPALPEQVIRSPYTTSSLRVDGQMSAEESRFNTINGTHLSVHSDYGSVSLGLDIPEDFSIQPWLYLRDRMDVVDPPENQPGQFGNVGYRTTGWESIDTEVHHLKITTCMAAAEAGSVR</sequence>
<evidence type="ECO:0000256" key="1">
    <source>
        <dbReference type="SAM" id="SignalP"/>
    </source>
</evidence>
<comment type="caution">
    <text evidence="2">The sequence shown here is derived from an EMBL/GenBank/DDBJ whole genome shotgun (WGS) entry which is preliminary data.</text>
</comment>
<evidence type="ECO:0000313" key="2">
    <source>
        <dbReference type="EMBL" id="TCK17953.1"/>
    </source>
</evidence>
<feature type="chain" id="PRO_5020492852" evidence="1">
    <location>
        <begin position="27"/>
        <end position="422"/>
    </location>
</feature>
<dbReference type="AlphaFoldDB" id="A0A4R1HBP7"/>
<accession>A0A4R1HBP7</accession>
<evidence type="ECO:0000313" key="3">
    <source>
        <dbReference type="Proteomes" id="UP000295707"/>
    </source>
</evidence>
<dbReference type="Proteomes" id="UP000295707">
    <property type="component" value="Unassembled WGS sequence"/>
</dbReference>
<gene>
    <name evidence="2" type="ORF">DFR30_1207</name>
</gene>
<keyword evidence="1" id="KW-0732">Signal</keyword>
<dbReference type="RefSeq" id="WP_132971787.1">
    <property type="nucleotide sequence ID" value="NZ_SMFX01000001.1"/>
</dbReference>
<organism evidence="2 3">
    <name type="scientific">Thiogranum longum</name>
    <dbReference type="NCBI Taxonomy" id="1537524"/>
    <lineage>
        <taxon>Bacteria</taxon>
        <taxon>Pseudomonadati</taxon>
        <taxon>Pseudomonadota</taxon>
        <taxon>Gammaproteobacteria</taxon>
        <taxon>Chromatiales</taxon>
        <taxon>Ectothiorhodospiraceae</taxon>
        <taxon>Thiogranum</taxon>
    </lineage>
</organism>
<dbReference type="EMBL" id="SMFX01000001">
    <property type="protein sequence ID" value="TCK17953.1"/>
    <property type="molecule type" value="Genomic_DNA"/>
</dbReference>
<name>A0A4R1HBP7_9GAMM</name>
<keyword evidence="3" id="KW-1185">Reference proteome</keyword>
<reference evidence="2 3" key="1">
    <citation type="submission" date="2019-03" db="EMBL/GenBank/DDBJ databases">
        <title>Genomic Encyclopedia of Type Strains, Phase IV (KMG-IV): sequencing the most valuable type-strain genomes for metagenomic binning, comparative biology and taxonomic classification.</title>
        <authorList>
            <person name="Goeker M."/>
        </authorList>
    </citation>
    <scope>NUCLEOTIDE SEQUENCE [LARGE SCALE GENOMIC DNA]</scope>
    <source>
        <strain evidence="2 3">DSM 19610</strain>
    </source>
</reference>
<proteinExistence type="predicted"/>
<feature type="signal peptide" evidence="1">
    <location>
        <begin position="1"/>
        <end position="26"/>
    </location>
</feature>
<dbReference type="OrthoDB" id="6072119at2"/>
<protein>
    <submittedName>
        <fullName evidence="2">Uncharacterized protein</fullName>
    </submittedName>
</protein>